<organism evidence="2 3">
    <name type="scientific">Suricata suricatta</name>
    <name type="common">Meerkat</name>
    <dbReference type="NCBI Taxonomy" id="37032"/>
    <lineage>
        <taxon>Eukaryota</taxon>
        <taxon>Metazoa</taxon>
        <taxon>Chordata</taxon>
        <taxon>Craniata</taxon>
        <taxon>Vertebrata</taxon>
        <taxon>Euteleostomi</taxon>
        <taxon>Mammalia</taxon>
        <taxon>Eutheria</taxon>
        <taxon>Laurasiatheria</taxon>
        <taxon>Carnivora</taxon>
        <taxon>Feliformia</taxon>
        <taxon>Herpestidae</taxon>
        <taxon>Suricata</taxon>
    </lineage>
</organism>
<evidence type="ECO:0000313" key="2">
    <source>
        <dbReference type="Ensembl" id="ENSSSUP00005021602.1"/>
    </source>
</evidence>
<feature type="compositionally biased region" description="Low complexity" evidence="1">
    <location>
        <begin position="48"/>
        <end position="58"/>
    </location>
</feature>
<evidence type="ECO:0000256" key="1">
    <source>
        <dbReference type="SAM" id="MobiDB-lite"/>
    </source>
</evidence>
<name>A0A673UK34_SURSU</name>
<dbReference type="OMA" id="RRIWICC"/>
<evidence type="ECO:0000313" key="3">
    <source>
        <dbReference type="Proteomes" id="UP000472268"/>
    </source>
</evidence>
<proteinExistence type="predicted"/>
<dbReference type="Proteomes" id="UP000472268">
    <property type="component" value="Chromosome 11"/>
</dbReference>
<dbReference type="AlphaFoldDB" id="A0A673UK34"/>
<reference evidence="2 3" key="1">
    <citation type="submission" date="2019-05" db="EMBL/GenBank/DDBJ databases">
        <title>A Chromosome-scale Meerkat (S. suricatta) Genome Assembly.</title>
        <authorList>
            <person name="Dudchenko O."/>
            <person name="Lieberman Aiden E."/>
            <person name="Tung J."/>
            <person name="Barreiro L.B."/>
            <person name="Clutton-Brock T.H."/>
        </authorList>
    </citation>
    <scope>NUCLEOTIDE SEQUENCE [LARGE SCALE GENOMIC DNA]</scope>
</reference>
<accession>A0A673UK34</accession>
<keyword evidence="3" id="KW-1185">Reference proteome</keyword>
<sequence length="86" mass="9736">MWASGWNMYPESRYGRWKRTWMSCMIVWRCTTPATVALKWKRRKASLALQSPSSSPSLRGCRSPAHRRRLAASTARAASAKTPPAL</sequence>
<reference evidence="2" key="2">
    <citation type="submission" date="2025-08" db="UniProtKB">
        <authorList>
            <consortium name="Ensembl"/>
        </authorList>
    </citation>
    <scope>IDENTIFICATION</scope>
</reference>
<dbReference type="Ensembl" id="ENSSSUT00005024715.1">
    <property type="protein sequence ID" value="ENSSSUP00005021602.1"/>
    <property type="gene ID" value="ENSSSUG00005014065.1"/>
</dbReference>
<reference evidence="2" key="3">
    <citation type="submission" date="2025-09" db="UniProtKB">
        <authorList>
            <consortium name="Ensembl"/>
        </authorList>
    </citation>
    <scope>IDENTIFICATION</scope>
</reference>
<protein>
    <submittedName>
        <fullName evidence="2">Uncharacterized protein</fullName>
    </submittedName>
</protein>
<feature type="compositionally biased region" description="Low complexity" evidence="1">
    <location>
        <begin position="71"/>
        <end position="86"/>
    </location>
</feature>
<feature type="region of interest" description="Disordered" evidence="1">
    <location>
        <begin position="48"/>
        <end position="86"/>
    </location>
</feature>